<dbReference type="SUPFAM" id="SSF53383">
    <property type="entry name" value="PLP-dependent transferases"/>
    <property type="match status" value="1"/>
</dbReference>
<keyword evidence="5" id="KW-0032">Aminotransferase</keyword>
<comment type="similarity">
    <text evidence="1 4">Belongs to the DegT/DnrJ/EryC1 family.</text>
</comment>
<keyword evidence="3 4" id="KW-0663">Pyridoxal phosphate</keyword>
<evidence type="ECO:0000313" key="5">
    <source>
        <dbReference type="EMBL" id="MCE9238924.1"/>
    </source>
</evidence>
<evidence type="ECO:0000256" key="4">
    <source>
        <dbReference type="RuleBase" id="RU004508"/>
    </source>
</evidence>
<dbReference type="Proteomes" id="UP001200544">
    <property type="component" value="Unassembled WGS sequence"/>
</dbReference>
<dbReference type="PANTHER" id="PTHR30244">
    <property type="entry name" value="TRANSAMINASE"/>
    <property type="match status" value="1"/>
</dbReference>
<dbReference type="RefSeq" id="WP_032598735.1">
    <property type="nucleotide sequence ID" value="NZ_JAHOJH010000023.1"/>
</dbReference>
<dbReference type="InterPro" id="IPR015422">
    <property type="entry name" value="PyrdxlP-dep_Trfase_small"/>
</dbReference>
<sequence>MNKRIYLCLAHMSETGMEQKYIEEAFDNNWVVPLGPNVNGFEEDLENFVNNTQQQNFHNQVNKRVVALSAGTAAVHLALLACGVGSGDEVIVQSFTFCASSHPVTYLGATPVFVDSEADTWNMDPVLLEETIKDRIAKTGKKPKAIVPVHLYGMPAKIEEIMTIANKYDIPVIEDAAEGLGSRYDGQVCGTFGRYGVLSFNGNKMITTSGGGALICPDEEVKRKIMFYATQARESYPYYQHEEIGYNYRMSNICAGIGRGQMTVLDKHIAHHRHICQLYKDLLARVDGIVLHENPSSHFDSNYWLNTILLDPSLHVKGEEYAYETVIQDAVGGTAGVTHAASSLHTSVEPNRNVEAMRMALDAAGIESRPLWKPMHLQPVYKDNPCYVNGISESLFKQGLCLPSGPCVTDEDVVYIVKMIMDNI</sequence>
<gene>
    <name evidence="5" type="ORF">K0H07_17410</name>
</gene>
<dbReference type="GO" id="GO:0030170">
    <property type="term" value="F:pyridoxal phosphate binding"/>
    <property type="evidence" value="ECO:0007669"/>
    <property type="project" value="TreeGrafter"/>
</dbReference>
<dbReference type="EMBL" id="JAHYQA010000010">
    <property type="protein sequence ID" value="MCE9238924.1"/>
    <property type="molecule type" value="Genomic_DNA"/>
</dbReference>
<dbReference type="Pfam" id="PF01041">
    <property type="entry name" value="DegT_DnrJ_EryC1"/>
    <property type="match status" value="2"/>
</dbReference>
<evidence type="ECO:0000313" key="6">
    <source>
        <dbReference type="Proteomes" id="UP001200544"/>
    </source>
</evidence>
<organism evidence="5 6">
    <name type="scientific">Bacteroides thetaiotaomicron</name>
    <dbReference type="NCBI Taxonomy" id="818"/>
    <lineage>
        <taxon>Bacteria</taxon>
        <taxon>Pseudomonadati</taxon>
        <taxon>Bacteroidota</taxon>
        <taxon>Bacteroidia</taxon>
        <taxon>Bacteroidales</taxon>
        <taxon>Bacteroidaceae</taxon>
        <taxon>Bacteroides</taxon>
    </lineage>
</organism>
<dbReference type="AlphaFoldDB" id="A0AAW4ZAY9"/>
<proteinExistence type="inferred from homology"/>
<dbReference type="GO" id="GO:0008483">
    <property type="term" value="F:transaminase activity"/>
    <property type="evidence" value="ECO:0007669"/>
    <property type="project" value="UniProtKB-KW"/>
</dbReference>
<accession>A0AAW4ZAY9</accession>
<dbReference type="PANTHER" id="PTHR30244:SF34">
    <property type="entry name" value="DTDP-4-AMINO-4,6-DIDEOXYGALACTOSE TRANSAMINASE"/>
    <property type="match status" value="1"/>
</dbReference>
<protein>
    <submittedName>
        <fullName evidence="5">Aminotransferase class I/II-fold pyridoxal phosphate-dependent enzyme</fullName>
    </submittedName>
</protein>
<feature type="active site" description="Proton acceptor" evidence="2">
    <location>
        <position position="204"/>
    </location>
</feature>
<dbReference type="Gene3D" id="3.40.640.10">
    <property type="entry name" value="Type I PLP-dependent aspartate aminotransferase-like (Major domain)"/>
    <property type="match status" value="1"/>
</dbReference>
<keyword evidence="5" id="KW-0808">Transferase</keyword>
<dbReference type="GO" id="GO:0000271">
    <property type="term" value="P:polysaccharide biosynthetic process"/>
    <property type="evidence" value="ECO:0007669"/>
    <property type="project" value="TreeGrafter"/>
</dbReference>
<evidence type="ECO:0000256" key="2">
    <source>
        <dbReference type="PIRSR" id="PIRSR000390-1"/>
    </source>
</evidence>
<dbReference type="CDD" id="cd00616">
    <property type="entry name" value="AHBA_syn"/>
    <property type="match status" value="1"/>
</dbReference>
<feature type="modified residue" description="N6-(pyridoxal phosphate)lysine" evidence="3">
    <location>
        <position position="204"/>
    </location>
</feature>
<dbReference type="PIRSF" id="PIRSF000390">
    <property type="entry name" value="PLP_StrS"/>
    <property type="match status" value="1"/>
</dbReference>
<name>A0AAW4ZAY9_BACT4</name>
<dbReference type="InterPro" id="IPR015424">
    <property type="entry name" value="PyrdxlP-dep_Trfase"/>
</dbReference>
<dbReference type="InterPro" id="IPR015421">
    <property type="entry name" value="PyrdxlP-dep_Trfase_major"/>
</dbReference>
<dbReference type="Gene3D" id="3.90.1150.10">
    <property type="entry name" value="Aspartate Aminotransferase, domain 1"/>
    <property type="match status" value="1"/>
</dbReference>
<evidence type="ECO:0000256" key="3">
    <source>
        <dbReference type="PIRSR" id="PIRSR000390-2"/>
    </source>
</evidence>
<dbReference type="InterPro" id="IPR000653">
    <property type="entry name" value="DegT/StrS_aminotransferase"/>
</dbReference>
<reference evidence="5" key="1">
    <citation type="submission" date="2021-07" db="EMBL/GenBank/DDBJ databases">
        <title>Comparative genomics of Bacteroides fragilis group isolates reveals species-dependent resistance mechanisms and validates clinical tools for resistance prediction.</title>
        <authorList>
            <person name="Wallace M.J."/>
            <person name="Jean S."/>
            <person name="Wallace M.A."/>
            <person name="Carey-Ann B.D."/>
            <person name="Dantas G."/>
        </authorList>
    </citation>
    <scope>NUCLEOTIDE SEQUENCE</scope>
    <source>
        <strain evidence="5">BJH_160</strain>
    </source>
</reference>
<evidence type="ECO:0000256" key="1">
    <source>
        <dbReference type="ARBA" id="ARBA00037999"/>
    </source>
</evidence>
<comment type="caution">
    <text evidence="5">The sequence shown here is derived from an EMBL/GenBank/DDBJ whole genome shotgun (WGS) entry which is preliminary data.</text>
</comment>